<keyword evidence="1" id="KW-1185">Reference proteome</keyword>
<reference evidence="2" key="1">
    <citation type="submission" date="2017-02" db="UniProtKB">
        <authorList>
            <consortium name="WormBaseParasite"/>
        </authorList>
    </citation>
    <scope>IDENTIFICATION</scope>
</reference>
<sequence>MLQRPTRRLHSISMISQKNPIRTTIMRNRSNSSTFEIKYAETSFSLFLLLFLFQVLVAAVRMLFFCYQ</sequence>
<evidence type="ECO:0000313" key="2">
    <source>
        <dbReference type="WBParaSite" id="ALUE_0001012401-mRNA-1"/>
    </source>
</evidence>
<organism evidence="1 2">
    <name type="scientific">Ascaris lumbricoides</name>
    <name type="common">Giant roundworm</name>
    <dbReference type="NCBI Taxonomy" id="6252"/>
    <lineage>
        <taxon>Eukaryota</taxon>
        <taxon>Metazoa</taxon>
        <taxon>Ecdysozoa</taxon>
        <taxon>Nematoda</taxon>
        <taxon>Chromadorea</taxon>
        <taxon>Rhabditida</taxon>
        <taxon>Spirurina</taxon>
        <taxon>Ascaridomorpha</taxon>
        <taxon>Ascaridoidea</taxon>
        <taxon>Ascarididae</taxon>
        <taxon>Ascaris</taxon>
    </lineage>
</organism>
<proteinExistence type="predicted"/>
<dbReference type="WBParaSite" id="ALUE_0001012401-mRNA-1">
    <property type="protein sequence ID" value="ALUE_0001012401-mRNA-1"/>
    <property type="gene ID" value="ALUE_0001012401"/>
</dbReference>
<dbReference type="AlphaFoldDB" id="A0A0M3I1H1"/>
<dbReference type="Proteomes" id="UP000036681">
    <property type="component" value="Unplaced"/>
</dbReference>
<protein>
    <submittedName>
        <fullName evidence="2">Ovule protein</fullName>
    </submittedName>
</protein>
<accession>A0A0M3I1H1</accession>
<evidence type="ECO:0000313" key="1">
    <source>
        <dbReference type="Proteomes" id="UP000036681"/>
    </source>
</evidence>
<name>A0A0M3I1H1_ASCLU</name>